<feature type="domain" description="HTH araC/xylS-type" evidence="6">
    <location>
        <begin position="153"/>
        <end position="253"/>
    </location>
</feature>
<dbReference type="InterPro" id="IPR014710">
    <property type="entry name" value="RmlC-like_jellyroll"/>
</dbReference>
<evidence type="ECO:0000256" key="2">
    <source>
        <dbReference type="ARBA" id="ARBA00023015"/>
    </source>
</evidence>
<sequence>MKRDIFFPEADIPVVVVPKTYPDGYTIGWHNHDYCQLVYACSGVMVVEAEQSLWVIPPQRAVWIPAGISHKVEMYGLAEMRNVYLKPHCSPHLPNSSTVVNVSSLLGEIIAYMTTGRFEQGNTGEKERLVGVLLDQLKIADQAELSLPLTKDKRLVMVCESIMAQPAENKSLSDWSKSLNISSRTLSRLFRQEMGMSFIEYRNQVRLFQALKRLASGQSVTSVALDVGFVSLSAFNRLFKRHFGTTPGHYFKRID</sequence>
<evidence type="ECO:0000256" key="3">
    <source>
        <dbReference type="ARBA" id="ARBA00023125"/>
    </source>
</evidence>
<dbReference type="OrthoDB" id="5949386at2"/>
<evidence type="ECO:0000313" key="7">
    <source>
        <dbReference type="EMBL" id="PSW13452.1"/>
    </source>
</evidence>
<evidence type="ECO:0000259" key="6">
    <source>
        <dbReference type="PROSITE" id="PS01124"/>
    </source>
</evidence>
<dbReference type="Pfam" id="PF12833">
    <property type="entry name" value="HTH_18"/>
    <property type="match status" value="1"/>
</dbReference>
<dbReference type="Pfam" id="PF02311">
    <property type="entry name" value="AraC_binding"/>
    <property type="match status" value="1"/>
</dbReference>
<evidence type="ECO:0000313" key="8">
    <source>
        <dbReference type="Proteomes" id="UP000241346"/>
    </source>
</evidence>
<dbReference type="Proteomes" id="UP000241346">
    <property type="component" value="Unassembled WGS sequence"/>
</dbReference>
<dbReference type="AlphaFoldDB" id="A0A2T3NFY3"/>
<keyword evidence="2" id="KW-0805">Transcription regulation</keyword>
<protein>
    <submittedName>
        <fullName evidence="7">AraC family transcriptional regulator</fullName>
    </submittedName>
</protein>
<dbReference type="PANTHER" id="PTHR11019">
    <property type="entry name" value="HTH-TYPE TRANSCRIPTIONAL REGULATOR NIMR"/>
    <property type="match status" value="1"/>
</dbReference>
<dbReference type="PROSITE" id="PS01124">
    <property type="entry name" value="HTH_ARAC_FAMILY_2"/>
    <property type="match status" value="1"/>
</dbReference>
<dbReference type="InterPro" id="IPR009057">
    <property type="entry name" value="Homeodomain-like_sf"/>
</dbReference>
<dbReference type="Gene3D" id="1.10.10.60">
    <property type="entry name" value="Homeodomain-like"/>
    <property type="match status" value="1"/>
</dbReference>
<comment type="caution">
    <text evidence="7">The sequence shown here is derived from an EMBL/GenBank/DDBJ whole genome shotgun (WGS) entry which is preliminary data.</text>
</comment>
<reference evidence="7 8" key="1">
    <citation type="submission" date="2018-03" db="EMBL/GenBank/DDBJ databases">
        <title>Whole genome sequencing of Histamine producing bacteria.</title>
        <authorList>
            <person name="Butler K."/>
        </authorList>
    </citation>
    <scope>NUCLEOTIDE SEQUENCE [LARGE SCALE GENOMIC DNA]</scope>
    <source>
        <strain evidence="7 8">DSM 19138</strain>
    </source>
</reference>
<dbReference type="CDD" id="cd06124">
    <property type="entry name" value="cupin_NimR-like_N"/>
    <property type="match status" value="1"/>
</dbReference>
<dbReference type="EMBL" id="PYMB01000003">
    <property type="protein sequence ID" value="PSW13452.1"/>
    <property type="molecule type" value="Genomic_DNA"/>
</dbReference>
<dbReference type="PROSITE" id="PS00041">
    <property type="entry name" value="HTH_ARAC_FAMILY_1"/>
    <property type="match status" value="1"/>
</dbReference>
<dbReference type="InterPro" id="IPR018062">
    <property type="entry name" value="HTH_AraC-typ_CS"/>
</dbReference>
<dbReference type="GO" id="GO:0003700">
    <property type="term" value="F:DNA-binding transcription factor activity"/>
    <property type="evidence" value="ECO:0007669"/>
    <property type="project" value="InterPro"/>
</dbReference>
<keyword evidence="4" id="KW-0010">Activator</keyword>
<proteinExistence type="predicted"/>
<dbReference type="SMART" id="SM00342">
    <property type="entry name" value="HTH_ARAC"/>
    <property type="match status" value="1"/>
</dbReference>
<keyword evidence="3" id="KW-0238">DNA-binding</keyword>
<dbReference type="Gene3D" id="2.60.120.10">
    <property type="entry name" value="Jelly Rolls"/>
    <property type="match status" value="1"/>
</dbReference>
<dbReference type="PANTHER" id="PTHR11019:SF159">
    <property type="entry name" value="TRANSCRIPTIONAL REGULATOR-RELATED"/>
    <property type="match status" value="1"/>
</dbReference>
<dbReference type="SUPFAM" id="SSF51182">
    <property type="entry name" value="RmlC-like cupins"/>
    <property type="match status" value="1"/>
</dbReference>
<dbReference type="InterPro" id="IPR011051">
    <property type="entry name" value="RmlC_Cupin_sf"/>
</dbReference>
<name>A0A2T3NFY3_9GAMM</name>
<gene>
    <name evidence="7" type="ORF">C9J01_11505</name>
</gene>
<dbReference type="RefSeq" id="WP_107298274.1">
    <property type="nucleotide sequence ID" value="NZ_PYMB01000003.1"/>
</dbReference>
<evidence type="ECO:0000256" key="4">
    <source>
        <dbReference type="ARBA" id="ARBA00023159"/>
    </source>
</evidence>
<dbReference type="InterPro" id="IPR018060">
    <property type="entry name" value="HTH_AraC"/>
</dbReference>
<dbReference type="SUPFAM" id="SSF46689">
    <property type="entry name" value="Homeodomain-like"/>
    <property type="match status" value="1"/>
</dbReference>
<dbReference type="InterPro" id="IPR020449">
    <property type="entry name" value="Tscrpt_reg_AraC-type_HTH"/>
</dbReference>
<dbReference type="GO" id="GO:0043565">
    <property type="term" value="F:sequence-specific DNA binding"/>
    <property type="evidence" value="ECO:0007669"/>
    <property type="project" value="InterPro"/>
</dbReference>
<dbReference type="InterPro" id="IPR003313">
    <property type="entry name" value="AraC-bd"/>
</dbReference>
<accession>A0A2T3NFY3</accession>
<dbReference type="PRINTS" id="PR00032">
    <property type="entry name" value="HTHARAC"/>
</dbReference>
<keyword evidence="5" id="KW-0804">Transcription</keyword>
<evidence type="ECO:0000256" key="1">
    <source>
        <dbReference type="ARBA" id="ARBA00022491"/>
    </source>
</evidence>
<keyword evidence="1" id="KW-0678">Repressor</keyword>
<dbReference type="FunFam" id="1.10.10.60:FF:000132">
    <property type="entry name" value="AraC family transcriptional regulator"/>
    <property type="match status" value="1"/>
</dbReference>
<evidence type="ECO:0000256" key="5">
    <source>
        <dbReference type="ARBA" id="ARBA00023163"/>
    </source>
</evidence>
<organism evidence="7 8">
    <name type="scientific">Photobacterium rosenbergii</name>
    <dbReference type="NCBI Taxonomy" id="294936"/>
    <lineage>
        <taxon>Bacteria</taxon>
        <taxon>Pseudomonadati</taxon>
        <taxon>Pseudomonadota</taxon>
        <taxon>Gammaproteobacteria</taxon>
        <taxon>Vibrionales</taxon>
        <taxon>Vibrionaceae</taxon>
        <taxon>Photobacterium</taxon>
    </lineage>
</organism>